<evidence type="ECO:0000256" key="1">
    <source>
        <dbReference type="ARBA" id="ARBA00022737"/>
    </source>
</evidence>
<dbReference type="PROSITE" id="PS50005">
    <property type="entry name" value="TPR"/>
    <property type="match status" value="7"/>
</dbReference>
<dbReference type="SUPFAM" id="SSF52540">
    <property type="entry name" value="P-loop containing nucleoside triphosphate hydrolases"/>
    <property type="match status" value="1"/>
</dbReference>
<keyword evidence="2 3" id="KW-0802">TPR repeat</keyword>
<keyword evidence="1" id="KW-0677">Repeat</keyword>
<feature type="repeat" description="TPR" evidence="3">
    <location>
        <begin position="770"/>
        <end position="803"/>
    </location>
</feature>
<reference evidence="5 6" key="1">
    <citation type="submission" date="2019-09" db="EMBL/GenBank/DDBJ databases">
        <authorList>
            <person name="Leyn A S."/>
        </authorList>
    </citation>
    <scope>NUCLEOTIDE SEQUENCE [LARGE SCALE GENOMIC DNA]</scope>
    <source>
        <strain evidence="5">AA231_1</strain>
    </source>
</reference>
<evidence type="ECO:0000259" key="4">
    <source>
        <dbReference type="Pfam" id="PF13191"/>
    </source>
</evidence>
<feature type="repeat" description="TPR" evidence="3">
    <location>
        <begin position="838"/>
        <end position="871"/>
    </location>
</feature>
<feature type="repeat" description="TPR" evidence="3">
    <location>
        <begin position="566"/>
        <end position="599"/>
    </location>
</feature>
<dbReference type="InterPro" id="IPR027417">
    <property type="entry name" value="P-loop_NTPase"/>
</dbReference>
<dbReference type="Gene3D" id="1.25.40.10">
    <property type="entry name" value="Tetratricopeptide repeat domain"/>
    <property type="match status" value="4"/>
</dbReference>
<feature type="repeat" description="TPR" evidence="3">
    <location>
        <begin position="872"/>
        <end position="905"/>
    </location>
</feature>
<dbReference type="InterPro" id="IPR041664">
    <property type="entry name" value="AAA_16"/>
</dbReference>
<name>A0A6I8LSW7_9PSEU</name>
<gene>
    <name evidence="5" type="ORF">AA23TX_03756</name>
</gene>
<evidence type="ECO:0000256" key="2">
    <source>
        <dbReference type="ARBA" id="ARBA00022803"/>
    </source>
</evidence>
<dbReference type="PANTHER" id="PTHR44858">
    <property type="entry name" value="TETRATRICOPEPTIDE REPEAT PROTEIN 6"/>
    <property type="match status" value="1"/>
</dbReference>
<dbReference type="SUPFAM" id="SSF48452">
    <property type="entry name" value="TPR-like"/>
    <property type="match status" value="2"/>
</dbReference>
<organism evidence="5 6">
    <name type="scientific">Amycolatopsis camponoti</name>
    <dbReference type="NCBI Taxonomy" id="2606593"/>
    <lineage>
        <taxon>Bacteria</taxon>
        <taxon>Bacillati</taxon>
        <taxon>Actinomycetota</taxon>
        <taxon>Actinomycetes</taxon>
        <taxon>Pseudonocardiales</taxon>
        <taxon>Pseudonocardiaceae</taxon>
        <taxon>Amycolatopsis</taxon>
    </lineage>
</organism>
<dbReference type="RefSeq" id="WP_155543696.1">
    <property type="nucleotide sequence ID" value="NZ_CABVGP010000001.1"/>
</dbReference>
<proteinExistence type="predicted"/>
<dbReference type="PANTHER" id="PTHR44858:SF1">
    <property type="entry name" value="UDP-N-ACETYLGLUCOSAMINE--PEPTIDE N-ACETYLGLUCOSAMINYLTRANSFERASE SPINDLY-RELATED"/>
    <property type="match status" value="1"/>
</dbReference>
<feature type="repeat" description="TPR" evidence="3">
    <location>
        <begin position="668"/>
        <end position="701"/>
    </location>
</feature>
<keyword evidence="6" id="KW-1185">Reference proteome</keyword>
<dbReference type="InterPro" id="IPR019734">
    <property type="entry name" value="TPR_rpt"/>
</dbReference>
<dbReference type="GO" id="GO:0009279">
    <property type="term" value="C:cell outer membrane"/>
    <property type="evidence" value="ECO:0007669"/>
    <property type="project" value="TreeGrafter"/>
</dbReference>
<protein>
    <recommendedName>
        <fullName evidence="4">Orc1-like AAA ATPase domain-containing protein</fullName>
    </recommendedName>
</protein>
<dbReference type="Proteomes" id="UP000399805">
    <property type="component" value="Unassembled WGS sequence"/>
</dbReference>
<dbReference type="InterPro" id="IPR011990">
    <property type="entry name" value="TPR-like_helical_dom_sf"/>
</dbReference>
<accession>A0A6I8LSW7</accession>
<evidence type="ECO:0000313" key="6">
    <source>
        <dbReference type="Proteomes" id="UP000399805"/>
    </source>
</evidence>
<dbReference type="AlphaFoldDB" id="A0A6I8LSW7"/>
<dbReference type="InterPro" id="IPR050498">
    <property type="entry name" value="Ycf3"/>
</dbReference>
<dbReference type="Gene3D" id="3.40.50.300">
    <property type="entry name" value="P-loop containing nucleotide triphosphate hydrolases"/>
    <property type="match status" value="1"/>
</dbReference>
<dbReference type="SMART" id="SM00028">
    <property type="entry name" value="TPR"/>
    <property type="match status" value="12"/>
</dbReference>
<dbReference type="EMBL" id="CABVGP010000001">
    <property type="protein sequence ID" value="VVJ18735.1"/>
    <property type="molecule type" value="Genomic_DNA"/>
</dbReference>
<feature type="repeat" description="TPR" evidence="3">
    <location>
        <begin position="634"/>
        <end position="667"/>
    </location>
</feature>
<dbReference type="Pfam" id="PF13432">
    <property type="entry name" value="TPR_16"/>
    <property type="match status" value="5"/>
</dbReference>
<dbReference type="GO" id="GO:0046813">
    <property type="term" value="P:receptor-mediated virion attachment to host cell"/>
    <property type="evidence" value="ECO:0007669"/>
    <property type="project" value="TreeGrafter"/>
</dbReference>
<sequence length="1048" mass="116409">MDAGGLTLQDLIKRRQADGFVGRRHEIGRFEEALRLPLEDQRRRFLFSVHGDAGVGKSFLINQFQRIAQESGCAVAYVDESVFDIPSALSGIVRSFARQGDPCKEFAKKSELYHEKRHELDADPATPEGLSSVLTRSAVRISLRAAEDIPVVGSFAKELDRDAISNQVEKFRAFLSVKLRNQHDVRLLMSPVEELTPIFVAELRQVAAKRPVVLFFDTFERTGVFLERWLLDLLDGRYGSLPPNLVLVLAGQHPLDVHAWGDYLGVRADCPLQLFTEEEAREFLAARGITADEVVEVVLALSGRLPVLLALLAESRPDSAASVADPGDNAVERFLKWEKDEKRKQAALRGALPRQLDRDVFALAADAATPDEDFAWLRRLPFVAERASGYRYHDVVRDTMIRVVRRRSSVEWRERHGVLAEYYRARREQLGLDDRSGWQDEGWQALAVEEHYHRICATAATADALAALVRTIAVRADQVGRWVAMVAQAGVDSGAEQVAALGSRLSAAEDSLALLNCLTAETTLSVKARHSAYLQVAHHHLRRRKPDFADAVTAFSKALEHVPEDGVALTSRGILYQVLGKLEASLADLDRAVELDPAAGWPIGARGQTLLSLKRHEEAVADLSRSLDLMPDKAEVHGARGEALYEMARYPEALLDFTRVLELGSNDNFALSWCGRVHLQLKSYEAALDAFNRVLELQPEATWALTDRGETNRRMKRYEDALADFTRSVEIEAKYPAVFAGRGHTYADMHRWEEALADYARALEIAPGTSWILRDRAETYHRAGRLDDALADYDRLIAIAPDYSWAVRQRAFVLCDLDRSEDALADLTRIIETDPAAALWWVDRGNVLHMSGRHEEALADFTRAAEIDPTFAHAFCGRGESRKSLNQYDEALADFTRAIAIAPALTLALNRRGQIHRRCGRLVEAQADLERLVQLGAGAWDHYQLGLLAHAQGRPDAAKELFAAAVLAEAAEIAAGETTGNMLLNFVVYHLALGDVTEARSRLGAALAKAPDAGRFRDALEDLEDLGSVMAVPELAEFEAALRAKLHE</sequence>
<evidence type="ECO:0000313" key="5">
    <source>
        <dbReference type="EMBL" id="VVJ18735.1"/>
    </source>
</evidence>
<evidence type="ECO:0000256" key="3">
    <source>
        <dbReference type="PROSITE-ProRule" id="PRU00339"/>
    </source>
</evidence>
<dbReference type="Pfam" id="PF13191">
    <property type="entry name" value="AAA_16"/>
    <property type="match status" value="1"/>
</dbReference>
<feature type="domain" description="Orc1-like AAA ATPase" evidence="4">
    <location>
        <begin position="20"/>
        <end position="221"/>
    </location>
</feature>
<feature type="repeat" description="TPR" evidence="3">
    <location>
        <begin position="736"/>
        <end position="769"/>
    </location>
</feature>
<dbReference type="Pfam" id="PF13424">
    <property type="entry name" value="TPR_12"/>
    <property type="match status" value="1"/>
</dbReference>